<dbReference type="InterPro" id="IPR027417">
    <property type="entry name" value="P-loop_NTPase"/>
</dbReference>
<dbReference type="Gene3D" id="3.40.50.300">
    <property type="entry name" value="P-loop containing nucleotide triphosphate hydrolases"/>
    <property type="match status" value="1"/>
</dbReference>
<reference evidence="1" key="1">
    <citation type="journal article" date="2021" name="Proc. Natl. Acad. Sci. U.S.A.">
        <title>A Catalog of Tens of Thousands of Viruses from Human Metagenomes Reveals Hidden Associations with Chronic Diseases.</title>
        <authorList>
            <person name="Tisza M.J."/>
            <person name="Buck C.B."/>
        </authorList>
    </citation>
    <scope>NUCLEOTIDE SEQUENCE</scope>
    <source>
        <strain evidence="1">Ct37J14</strain>
    </source>
</reference>
<protein>
    <submittedName>
        <fullName evidence="1">Large terminase</fullName>
    </submittedName>
</protein>
<sequence>MIMIYLMGVSDVFFAICSRGLSKTFIVGLGNIVKMNLYPYTEAVITSSTVAQANKMVEDKIRDELIKKLSPYLLYMYEHEYLVITKPEDGYRIENKLNGSTLRVLPCQDSSRGPRATILTYEEARLLKKGMVDSVFEKMAHPRQAKYLSNPVYGNNPRWKEECQHIYITSARYKFEWFWLLFKKTFTRIFIDTKVRCNIFAGDIFMAIDNGFKTWADYWNGKAGGEMDFRMEDLNEMISEGDDAFFNLKSFKENQIIERCFRPPTALQFFAGEQPNFPEKEENEIRLVTMDIAFANTTGCTKNDNTIITLMSAHWNSKKNRFERHVDYIEGHDASDTIGASDRFRYLWWVYNADYAAFDGRSGGEVIFNHLTEPLTMPDLGSRWDSRGFGLADKYQVVSQAKIDDYHSRTVDKNAVPCLIPVIATPELNSTGWLSLRKQLETNNMKFLISMQDYQNELTDSGEYYQYTAEELASQLEPYGQTDMMVIEAVNLKTVIKQDKIKLEEPRTGTKDRIVTIMYGNYIIDLIENAWQQQLQEDEFDVDSIQLVW</sequence>
<name>A0A8S5M0T3_9CAUD</name>
<organism evidence="1">
    <name type="scientific">Siphoviridae sp. ct37J14</name>
    <dbReference type="NCBI Taxonomy" id="2826280"/>
    <lineage>
        <taxon>Viruses</taxon>
        <taxon>Duplodnaviria</taxon>
        <taxon>Heunggongvirae</taxon>
        <taxon>Uroviricota</taxon>
        <taxon>Caudoviricetes</taxon>
    </lineage>
</organism>
<evidence type="ECO:0000313" key="1">
    <source>
        <dbReference type="EMBL" id="DAD75798.1"/>
    </source>
</evidence>
<accession>A0A8S5M0T3</accession>
<proteinExistence type="predicted"/>
<dbReference type="EMBL" id="BK014790">
    <property type="protein sequence ID" value="DAD75798.1"/>
    <property type="molecule type" value="Genomic_DNA"/>
</dbReference>